<evidence type="ECO:0000256" key="1">
    <source>
        <dbReference type="ARBA" id="ARBA00004651"/>
    </source>
</evidence>
<comment type="subcellular location">
    <subcellularLocation>
        <location evidence="1">Cell membrane</location>
        <topology evidence="1">Multi-pass membrane protein</topology>
    </subcellularLocation>
</comment>
<protein>
    <recommendedName>
        <fullName evidence="10">Polysaccharide biosynthesis protein</fullName>
    </recommendedName>
</protein>
<evidence type="ECO:0000313" key="8">
    <source>
        <dbReference type="EMBL" id="OKL50888.1"/>
    </source>
</evidence>
<proteinExistence type="predicted"/>
<keyword evidence="9" id="KW-1185">Reference proteome</keyword>
<dbReference type="PANTHER" id="PTHR30250:SF28">
    <property type="entry name" value="POLYSACCHARIDE BIOSYNTHESIS PROTEIN"/>
    <property type="match status" value="1"/>
</dbReference>
<feature type="transmembrane region" description="Helical" evidence="7">
    <location>
        <begin position="21"/>
        <end position="43"/>
    </location>
</feature>
<comment type="caution">
    <text evidence="8">The sequence shown here is derived from an EMBL/GenBank/DDBJ whole genome shotgun (WGS) entry which is preliminary data.</text>
</comment>
<evidence type="ECO:0000256" key="5">
    <source>
        <dbReference type="ARBA" id="ARBA00023136"/>
    </source>
</evidence>
<evidence type="ECO:0000256" key="2">
    <source>
        <dbReference type="ARBA" id="ARBA00022475"/>
    </source>
</evidence>
<dbReference type="OrthoDB" id="3831435at2"/>
<keyword evidence="2" id="KW-1003">Cell membrane</keyword>
<dbReference type="GO" id="GO:0005886">
    <property type="term" value="C:plasma membrane"/>
    <property type="evidence" value="ECO:0007669"/>
    <property type="project" value="UniProtKB-SubCell"/>
</dbReference>
<reference evidence="9" key="1">
    <citation type="submission" date="2016-12" db="EMBL/GenBank/DDBJ databases">
        <authorList>
            <person name="Meng X."/>
        </authorList>
    </citation>
    <scope>NUCLEOTIDE SEQUENCE [LARGE SCALE GENOMIC DNA]</scope>
    <source>
        <strain evidence="9">DSM 20732</strain>
    </source>
</reference>
<dbReference type="PANTHER" id="PTHR30250">
    <property type="entry name" value="PST FAMILY PREDICTED COLANIC ACID TRANSPORTER"/>
    <property type="match status" value="1"/>
</dbReference>
<feature type="transmembrane region" description="Helical" evidence="7">
    <location>
        <begin position="392"/>
        <end position="414"/>
    </location>
</feature>
<feature type="transmembrane region" description="Helical" evidence="7">
    <location>
        <begin position="126"/>
        <end position="145"/>
    </location>
</feature>
<organism evidence="8 9">
    <name type="scientific">Buchananella hordeovulneris</name>
    <dbReference type="NCBI Taxonomy" id="52770"/>
    <lineage>
        <taxon>Bacteria</taxon>
        <taxon>Bacillati</taxon>
        <taxon>Actinomycetota</taxon>
        <taxon>Actinomycetes</taxon>
        <taxon>Actinomycetales</taxon>
        <taxon>Actinomycetaceae</taxon>
        <taxon>Buchananella</taxon>
    </lineage>
</organism>
<dbReference type="AlphaFoldDB" id="A0A1Q5PTI8"/>
<dbReference type="InterPro" id="IPR050833">
    <property type="entry name" value="Poly_Biosynth_Transport"/>
</dbReference>
<dbReference type="STRING" id="52770.BSZ40_10175"/>
<dbReference type="RefSeq" id="WP_073826034.1">
    <property type="nucleotide sequence ID" value="NZ_MQVS01000013.1"/>
</dbReference>
<evidence type="ECO:0000256" key="4">
    <source>
        <dbReference type="ARBA" id="ARBA00022989"/>
    </source>
</evidence>
<evidence type="ECO:0000256" key="3">
    <source>
        <dbReference type="ARBA" id="ARBA00022692"/>
    </source>
</evidence>
<feature type="region of interest" description="Disordered" evidence="6">
    <location>
        <begin position="426"/>
        <end position="466"/>
    </location>
</feature>
<evidence type="ECO:0000256" key="7">
    <source>
        <dbReference type="SAM" id="Phobius"/>
    </source>
</evidence>
<feature type="transmembrane region" description="Helical" evidence="7">
    <location>
        <begin position="307"/>
        <end position="330"/>
    </location>
</feature>
<evidence type="ECO:0000256" key="6">
    <source>
        <dbReference type="SAM" id="MobiDB-lite"/>
    </source>
</evidence>
<dbReference type="InParanoid" id="A0A1Q5PTI8"/>
<keyword evidence="5 7" id="KW-0472">Membrane</keyword>
<dbReference type="EMBL" id="MQVS01000013">
    <property type="protein sequence ID" value="OKL50888.1"/>
    <property type="molecule type" value="Genomic_DNA"/>
</dbReference>
<sequence length="466" mass="50542">MRSRIARLRGEIAKHKLLSQVLVLFSGSALSQLVMMVLTVYLLKRYSPADVGLLGLYTAVVGLALSVAAWRYDMAVMLPKTDAQAKQVFRLAARILLLMSVLTSVVCTLGADAIARHYNEPRLKFWMPFTGLSVLSLGGITLVVFWFNRRQEYKPIALNRIVQSTSVSVTQIGLSFTSLRGAAGLIVGTLLGQFLALGTLLRRARTLFTLSTKDEPSLRDMMRRYKRMPLVNGPNAIVDAIRDNGITLLIGTVALGEVGYYTTTQRFLGIPLALINGAVSQVFFQRFTELRPGEMSRFVKQSVVRSVAVGIVPFALLWLAGPWLFVTFIGPQWQPAGMMVRALIPWLFMTLITSPISTLFIVAERQGLLLAFSVLYTVVPLGILWANPWPFTTTLAVMSGAMAVLLIGMTLMALHVARTVDASAADAERGDADADEGATPTDTADTAEVAKPSAAPPPGEGTGPVG</sequence>
<keyword evidence="3 7" id="KW-0812">Transmembrane</keyword>
<evidence type="ECO:0000313" key="9">
    <source>
        <dbReference type="Proteomes" id="UP000185612"/>
    </source>
</evidence>
<feature type="transmembrane region" description="Helical" evidence="7">
    <location>
        <begin position="368"/>
        <end position="386"/>
    </location>
</feature>
<feature type="transmembrane region" description="Helical" evidence="7">
    <location>
        <begin position="49"/>
        <end position="70"/>
    </location>
</feature>
<name>A0A1Q5PTI8_9ACTO</name>
<dbReference type="Proteomes" id="UP000185612">
    <property type="component" value="Unassembled WGS sequence"/>
</dbReference>
<gene>
    <name evidence="8" type="ORF">BSZ40_10175</name>
</gene>
<dbReference type="Pfam" id="PF13440">
    <property type="entry name" value="Polysacc_synt_3"/>
    <property type="match status" value="1"/>
</dbReference>
<evidence type="ECO:0008006" key="10">
    <source>
        <dbReference type="Google" id="ProtNLM"/>
    </source>
</evidence>
<feature type="transmembrane region" description="Helical" evidence="7">
    <location>
        <begin position="91"/>
        <end position="114"/>
    </location>
</feature>
<keyword evidence="4 7" id="KW-1133">Transmembrane helix</keyword>
<accession>A0A1Q5PTI8</accession>
<feature type="transmembrane region" description="Helical" evidence="7">
    <location>
        <begin position="342"/>
        <end position="361"/>
    </location>
</feature>